<evidence type="ECO:0000313" key="3">
    <source>
        <dbReference type="Proteomes" id="UP001336122"/>
    </source>
</evidence>
<gene>
    <name evidence="2" type="ORF">P9485_21410</name>
</gene>
<evidence type="ECO:0000256" key="1">
    <source>
        <dbReference type="SAM" id="SignalP"/>
    </source>
</evidence>
<organism evidence="2 3">
    <name type="scientific">Bacillus nitratireducens</name>
    <dbReference type="NCBI Taxonomy" id="2026193"/>
    <lineage>
        <taxon>Bacteria</taxon>
        <taxon>Bacillati</taxon>
        <taxon>Bacillota</taxon>
        <taxon>Bacilli</taxon>
        <taxon>Bacillales</taxon>
        <taxon>Bacillaceae</taxon>
        <taxon>Bacillus</taxon>
        <taxon>Bacillus cereus group</taxon>
    </lineage>
</organism>
<keyword evidence="1" id="KW-0732">Signal</keyword>
<proteinExistence type="predicted"/>
<dbReference type="Gene3D" id="3.40.1660.10">
    <property type="entry name" value="EreA-like (biosynthetic domain)"/>
    <property type="match status" value="1"/>
</dbReference>
<feature type="signal peptide" evidence="1">
    <location>
        <begin position="1"/>
        <end position="25"/>
    </location>
</feature>
<dbReference type="RefSeq" id="WP_098402480.1">
    <property type="nucleotide sequence ID" value="NZ_JARTIK010000022.1"/>
</dbReference>
<dbReference type="Gene3D" id="3.30.1870.10">
    <property type="entry name" value="EreA-like, domain 2"/>
    <property type="match status" value="1"/>
</dbReference>
<accession>A0ABU6PGD9</accession>
<dbReference type="CDD" id="cd14728">
    <property type="entry name" value="Ere-like"/>
    <property type="match status" value="1"/>
</dbReference>
<reference evidence="2 3" key="1">
    <citation type="submission" date="2023-03" db="EMBL/GenBank/DDBJ databases">
        <title>Bacillus Genome Sequencing.</title>
        <authorList>
            <person name="Dunlap C."/>
        </authorList>
    </citation>
    <scope>NUCLEOTIDE SEQUENCE [LARGE SCALE GENOMIC DNA]</scope>
    <source>
        <strain evidence="2 3">NRS-319</strain>
    </source>
</reference>
<dbReference type="InterPro" id="IPR052036">
    <property type="entry name" value="Hydrolase/PRTase-associated"/>
</dbReference>
<dbReference type="Gene3D" id="1.20.1440.30">
    <property type="entry name" value="Biosynthetic Protein domain"/>
    <property type="match status" value="1"/>
</dbReference>
<dbReference type="EMBL" id="JARTIK010000022">
    <property type="protein sequence ID" value="MED4680359.1"/>
    <property type="molecule type" value="Genomic_DNA"/>
</dbReference>
<comment type="caution">
    <text evidence="2">The sequence shown here is derived from an EMBL/GenBank/DDBJ whole genome shotgun (WGS) entry which is preliminary data.</text>
</comment>
<dbReference type="InterPro" id="IPR007815">
    <property type="entry name" value="Emycin_Estase"/>
</dbReference>
<keyword evidence="3" id="KW-1185">Reference proteome</keyword>
<sequence>MFKKWKVGIVASLLAFTTFTSVVSAEEKPKDQPKWEEWVKEHAKKLNKPNAQTTEDLSFLKETVQDKRIVLLGESTHGAKEINQSKVRIIKYLHEEMGYNVLAFESGFAEANAVNQKLDRLTATQAMKQSLETVWHTEEIEELFHYLKEQKEKGTPLILTGFDTQIWWESSFPQFAKEWLEKISPEIANDVELADKELVDIERTFTPKDNQYPYEQYKKDIQPVIDKYEKIKAFIQEHKTELLEVAPVNTYDVNLLEKAISTRIDTIKTHQDAKVKEKNFIFSPNPKASEFSLYIRDQKMGQTLAWLSDIQYKNKKIIVWGHNYHIRKQNSKMILDFTGIQKYNFVAPNMIDYMPKGIKDQMYMVGVYAYSGSSWNSDISEIVPVETDHTEQSIEKILSAAQYAHIFVNLKGERNLPETSWMFSPTAGRYWGMKEFEEIMNPIEQYDGILWLDHITPSQMK</sequence>
<dbReference type="SUPFAM" id="SSF159501">
    <property type="entry name" value="EreA/ChaN-like"/>
    <property type="match status" value="1"/>
</dbReference>
<feature type="chain" id="PRO_5045176184" evidence="1">
    <location>
        <begin position="26"/>
        <end position="461"/>
    </location>
</feature>
<dbReference type="Proteomes" id="UP001336122">
    <property type="component" value="Unassembled WGS sequence"/>
</dbReference>
<protein>
    <submittedName>
        <fullName evidence="2">Erythromycin esterase family protein</fullName>
    </submittedName>
</protein>
<dbReference type="PANTHER" id="PTHR31299:SF0">
    <property type="entry name" value="ESTERASE, PUTATIVE (AFU_ORTHOLOGUE AFUA_1G05850)-RELATED"/>
    <property type="match status" value="1"/>
</dbReference>
<evidence type="ECO:0000313" key="2">
    <source>
        <dbReference type="EMBL" id="MED4680359.1"/>
    </source>
</evidence>
<dbReference type="Pfam" id="PF05139">
    <property type="entry name" value="Erythro_esteras"/>
    <property type="match status" value="1"/>
</dbReference>
<name>A0ABU6PGD9_9BACI</name>
<dbReference type="PANTHER" id="PTHR31299">
    <property type="entry name" value="ESTERASE, PUTATIVE (AFU_ORTHOLOGUE AFUA_1G05850)-RELATED"/>
    <property type="match status" value="1"/>
</dbReference>